<dbReference type="SUPFAM" id="SSF57196">
    <property type="entry name" value="EGF/Laminin"/>
    <property type="match status" value="1"/>
</dbReference>
<feature type="region of interest" description="Disordered" evidence="5">
    <location>
        <begin position="3401"/>
        <end position="3421"/>
    </location>
</feature>
<dbReference type="SMART" id="SM00181">
    <property type="entry name" value="EGF"/>
    <property type="match status" value="1"/>
</dbReference>
<feature type="chain" id="PRO_5035712401" evidence="7">
    <location>
        <begin position="25"/>
        <end position="4343"/>
    </location>
</feature>
<dbReference type="Gene3D" id="2.20.100.10">
    <property type="entry name" value="Thrombospondin type-1 (TSP1) repeat"/>
    <property type="match status" value="3"/>
</dbReference>
<evidence type="ECO:0000256" key="1">
    <source>
        <dbReference type="ARBA" id="ARBA00022737"/>
    </source>
</evidence>
<dbReference type="InterPro" id="IPR052065">
    <property type="entry name" value="Compl_asym_regulator"/>
</dbReference>
<dbReference type="InterPro" id="IPR000884">
    <property type="entry name" value="TSP1_rpt"/>
</dbReference>
<organism evidence="10 11">
    <name type="scientific">Owenia fusiformis</name>
    <name type="common">Polychaete worm</name>
    <dbReference type="NCBI Taxonomy" id="6347"/>
    <lineage>
        <taxon>Eukaryota</taxon>
        <taxon>Metazoa</taxon>
        <taxon>Spiralia</taxon>
        <taxon>Lophotrochozoa</taxon>
        <taxon>Annelida</taxon>
        <taxon>Polychaeta</taxon>
        <taxon>Sedentaria</taxon>
        <taxon>Canalipalpata</taxon>
        <taxon>Sabellida</taxon>
        <taxon>Oweniida</taxon>
        <taxon>Oweniidae</taxon>
        <taxon>Owenia</taxon>
    </lineage>
</organism>
<dbReference type="InterPro" id="IPR000742">
    <property type="entry name" value="EGF"/>
</dbReference>
<comment type="caution">
    <text evidence="3">Lacks conserved residue(s) required for the propagation of feature annotation.</text>
</comment>
<dbReference type="CDD" id="cd00054">
    <property type="entry name" value="EGF_CA"/>
    <property type="match status" value="1"/>
</dbReference>
<feature type="compositionally biased region" description="Basic residues" evidence="5">
    <location>
        <begin position="758"/>
        <end position="792"/>
    </location>
</feature>
<dbReference type="PROSITE" id="PS50092">
    <property type="entry name" value="TSP1"/>
    <property type="match status" value="3"/>
</dbReference>
<feature type="compositionally biased region" description="Polar residues" evidence="5">
    <location>
        <begin position="3557"/>
        <end position="3567"/>
    </location>
</feature>
<feature type="compositionally biased region" description="Basic residues" evidence="5">
    <location>
        <begin position="989"/>
        <end position="1029"/>
    </location>
</feature>
<feature type="compositionally biased region" description="Polar residues" evidence="5">
    <location>
        <begin position="3130"/>
        <end position="3140"/>
    </location>
</feature>
<feature type="compositionally biased region" description="Basic residues" evidence="5">
    <location>
        <begin position="1826"/>
        <end position="1852"/>
    </location>
</feature>
<feature type="compositionally biased region" description="Basic and acidic residues" evidence="5">
    <location>
        <begin position="1526"/>
        <end position="1541"/>
    </location>
</feature>
<keyword evidence="7" id="KW-0732">Signal</keyword>
<keyword evidence="11" id="KW-1185">Reference proteome</keyword>
<keyword evidence="4" id="KW-0175">Coiled coil</keyword>
<evidence type="ECO:0000313" key="10">
    <source>
        <dbReference type="EMBL" id="CAH1775807.1"/>
    </source>
</evidence>
<dbReference type="InterPro" id="IPR003598">
    <property type="entry name" value="Ig_sub2"/>
</dbReference>
<feature type="region of interest" description="Disordered" evidence="5">
    <location>
        <begin position="545"/>
        <end position="570"/>
    </location>
</feature>
<feature type="compositionally biased region" description="Basic residues" evidence="5">
    <location>
        <begin position="1862"/>
        <end position="1871"/>
    </location>
</feature>
<feature type="region of interest" description="Disordered" evidence="5">
    <location>
        <begin position="2583"/>
        <end position="2609"/>
    </location>
</feature>
<feature type="compositionally biased region" description="Basic and acidic residues" evidence="5">
    <location>
        <begin position="1756"/>
        <end position="1767"/>
    </location>
</feature>
<feature type="region of interest" description="Disordered" evidence="5">
    <location>
        <begin position="3615"/>
        <end position="3645"/>
    </location>
</feature>
<feature type="region of interest" description="Disordered" evidence="5">
    <location>
        <begin position="1422"/>
        <end position="1445"/>
    </location>
</feature>
<feature type="region of interest" description="Disordered" evidence="5">
    <location>
        <begin position="2101"/>
        <end position="2148"/>
    </location>
</feature>
<feature type="region of interest" description="Disordered" evidence="5">
    <location>
        <begin position="3710"/>
        <end position="3739"/>
    </location>
</feature>
<feature type="compositionally biased region" description="Basic residues" evidence="5">
    <location>
        <begin position="1053"/>
        <end position="1074"/>
    </location>
</feature>
<feature type="region of interest" description="Disordered" evidence="5">
    <location>
        <begin position="1562"/>
        <end position="1668"/>
    </location>
</feature>
<dbReference type="OrthoDB" id="4062651at2759"/>
<evidence type="ECO:0000256" key="6">
    <source>
        <dbReference type="SAM" id="Phobius"/>
    </source>
</evidence>
<keyword evidence="2 3" id="KW-1015">Disulfide bond</keyword>
<feature type="region of interest" description="Disordered" evidence="5">
    <location>
        <begin position="731"/>
        <end position="1261"/>
    </location>
</feature>
<feature type="compositionally biased region" description="Polar residues" evidence="5">
    <location>
        <begin position="1872"/>
        <end position="1886"/>
    </location>
</feature>
<feature type="compositionally biased region" description="Polar residues" evidence="5">
    <location>
        <begin position="3913"/>
        <end position="3927"/>
    </location>
</feature>
<feature type="region of interest" description="Disordered" evidence="5">
    <location>
        <begin position="3094"/>
        <end position="3152"/>
    </location>
</feature>
<feature type="region of interest" description="Disordered" evidence="5">
    <location>
        <begin position="3946"/>
        <end position="4134"/>
    </location>
</feature>
<feature type="compositionally biased region" description="Basic residues" evidence="5">
    <location>
        <begin position="2023"/>
        <end position="2040"/>
    </location>
</feature>
<keyword evidence="1" id="KW-0677">Repeat</keyword>
<dbReference type="SMART" id="SM00409">
    <property type="entry name" value="IG"/>
    <property type="match status" value="1"/>
</dbReference>
<feature type="compositionally biased region" description="Basic residues" evidence="5">
    <location>
        <begin position="1573"/>
        <end position="1599"/>
    </location>
</feature>
<dbReference type="CDD" id="cd00096">
    <property type="entry name" value="Ig"/>
    <property type="match status" value="1"/>
</dbReference>
<feature type="compositionally biased region" description="Basic residues" evidence="5">
    <location>
        <begin position="933"/>
        <end position="976"/>
    </location>
</feature>
<feature type="compositionally biased region" description="Polar residues" evidence="5">
    <location>
        <begin position="3969"/>
        <end position="3978"/>
    </location>
</feature>
<dbReference type="SUPFAM" id="SSF48726">
    <property type="entry name" value="Immunoglobulin"/>
    <property type="match status" value="1"/>
</dbReference>
<dbReference type="InterPro" id="IPR036179">
    <property type="entry name" value="Ig-like_dom_sf"/>
</dbReference>
<feature type="transmembrane region" description="Helical" evidence="6">
    <location>
        <begin position="3045"/>
        <end position="3068"/>
    </location>
</feature>
<dbReference type="SMART" id="SM00209">
    <property type="entry name" value="TSP1"/>
    <property type="match status" value="3"/>
</dbReference>
<evidence type="ECO:0000256" key="3">
    <source>
        <dbReference type="PROSITE-ProRule" id="PRU00076"/>
    </source>
</evidence>
<evidence type="ECO:0000259" key="9">
    <source>
        <dbReference type="PROSITE" id="PS50835"/>
    </source>
</evidence>
<gene>
    <name evidence="10" type="ORF">OFUS_LOCUS3059</name>
</gene>
<evidence type="ECO:0000259" key="8">
    <source>
        <dbReference type="PROSITE" id="PS50026"/>
    </source>
</evidence>
<feature type="region of interest" description="Disordered" evidence="5">
    <location>
        <begin position="2023"/>
        <end position="2086"/>
    </location>
</feature>
<feature type="compositionally biased region" description="Basic residues" evidence="5">
    <location>
        <begin position="1514"/>
        <end position="1525"/>
    </location>
</feature>
<dbReference type="InterPro" id="IPR003599">
    <property type="entry name" value="Ig_sub"/>
</dbReference>
<dbReference type="SMART" id="SM00408">
    <property type="entry name" value="IGc2"/>
    <property type="match status" value="1"/>
</dbReference>
<proteinExistence type="predicted"/>
<feature type="compositionally biased region" description="Basic residues" evidence="5">
    <location>
        <begin position="856"/>
        <end position="895"/>
    </location>
</feature>
<feature type="region of interest" description="Disordered" evidence="5">
    <location>
        <begin position="3228"/>
        <end position="3304"/>
    </location>
</feature>
<comment type="caution">
    <text evidence="10">The sequence shown here is derived from an EMBL/GenBank/DDBJ whole genome shotgun (WGS) entry which is preliminary data.</text>
</comment>
<feature type="compositionally biased region" description="Basic residues" evidence="5">
    <location>
        <begin position="903"/>
        <end position="922"/>
    </location>
</feature>
<dbReference type="Gene3D" id="2.60.40.10">
    <property type="entry name" value="Immunoglobulins"/>
    <property type="match status" value="1"/>
</dbReference>
<dbReference type="InterPro" id="IPR036383">
    <property type="entry name" value="TSP1_rpt_sf"/>
</dbReference>
<feature type="compositionally biased region" description="Basic residues" evidence="5">
    <location>
        <begin position="1235"/>
        <end position="1257"/>
    </location>
</feature>
<feature type="compositionally biased region" description="Basic residues" evidence="5">
    <location>
        <begin position="1464"/>
        <end position="1476"/>
    </location>
</feature>
<feature type="region of interest" description="Disordered" evidence="5">
    <location>
        <begin position="336"/>
        <end position="421"/>
    </location>
</feature>
<feature type="compositionally biased region" description="Basic residues" evidence="5">
    <location>
        <begin position="1088"/>
        <end position="1124"/>
    </location>
</feature>
<feature type="compositionally biased region" description="Basic and acidic residues" evidence="5">
    <location>
        <begin position="4046"/>
        <end position="4060"/>
    </location>
</feature>
<evidence type="ECO:0000256" key="4">
    <source>
        <dbReference type="SAM" id="Coils"/>
    </source>
</evidence>
<keyword evidence="6" id="KW-1133">Transmembrane helix</keyword>
<feature type="compositionally biased region" description="Basic residues" evidence="5">
    <location>
        <begin position="2590"/>
        <end position="2609"/>
    </location>
</feature>
<dbReference type="InterPro" id="IPR013783">
    <property type="entry name" value="Ig-like_fold"/>
</dbReference>
<keyword evidence="6" id="KW-0812">Transmembrane</keyword>
<dbReference type="PROSITE" id="PS00022">
    <property type="entry name" value="EGF_1"/>
    <property type="match status" value="1"/>
</dbReference>
<feature type="compositionally biased region" description="Basic residues" evidence="5">
    <location>
        <begin position="813"/>
        <end position="835"/>
    </location>
</feature>
<feature type="compositionally biased region" description="Basic residues" evidence="5">
    <location>
        <begin position="1782"/>
        <end position="1807"/>
    </location>
</feature>
<dbReference type="EMBL" id="CAIIXF020000001">
    <property type="protein sequence ID" value="CAH1775807.1"/>
    <property type="molecule type" value="Genomic_DNA"/>
</dbReference>
<feature type="region of interest" description="Disordered" evidence="5">
    <location>
        <begin position="3538"/>
        <end position="3568"/>
    </location>
</feature>
<evidence type="ECO:0000256" key="5">
    <source>
        <dbReference type="SAM" id="MobiDB-lite"/>
    </source>
</evidence>
<feature type="compositionally biased region" description="Basic residues" evidence="5">
    <location>
        <begin position="1135"/>
        <end position="1171"/>
    </location>
</feature>
<feature type="compositionally biased region" description="Basic and acidic residues" evidence="5">
    <location>
        <begin position="1562"/>
        <end position="1572"/>
    </location>
</feature>
<feature type="compositionally biased region" description="Basic and acidic residues" evidence="5">
    <location>
        <begin position="4118"/>
        <end position="4133"/>
    </location>
</feature>
<feature type="compositionally biased region" description="Polar residues" evidence="5">
    <location>
        <begin position="3717"/>
        <end position="3734"/>
    </location>
</feature>
<feature type="compositionally biased region" description="Basic residues" evidence="5">
    <location>
        <begin position="1620"/>
        <end position="1631"/>
    </location>
</feature>
<feature type="region of interest" description="Disordered" evidence="5">
    <location>
        <begin position="1370"/>
        <end position="1399"/>
    </location>
</feature>
<feature type="region of interest" description="Disordered" evidence="5">
    <location>
        <begin position="3880"/>
        <end position="3932"/>
    </location>
</feature>
<dbReference type="PROSITE" id="PS50835">
    <property type="entry name" value="IG_LIKE"/>
    <property type="match status" value="1"/>
</dbReference>
<feature type="disulfide bond" evidence="3">
    <location>
        <begin position="3027"/>
        <end position="3036"/>
    </location>
</feature>
<feature type="compositionally biased region" description="Polar residues" evidence="5">
    <location>
        <begin position="3626"/>
        <end position="3645"/>
    </location>
</feature>
<feature type="signal peptide" evidence="7">
    <location>
        <begin position="1"/>
        <end position="24"/>
    </location>
</feature>
<feature type="domain" description="Ig-like" evidence="9">
    <location>
        <begin position="2899"/>
        <end position="2994"/>
    </location>
</feature>
<dbReference type="SUPFAM" id="SSF82895">
    <property type="entry name" value="TSP-1 type 1 repeat"/>
    <property type="match status" value="3"/>
</dbReference>
<feature type="compositionally biased region" description="Polar residues" evidence="5">
    <location>
        <begin position="3812"/>
        <end position="3826"/>
    </location>
</feature>
<dbReference type="PROSITE" id="PS50026">
    <property type="entry name" value="EGF_3"/>
    <property type="match status" value="1"/>
</dbReference>
<keyword evidence="6" id="KW-0472">Membrane</keyword>
<feature type="compositionally biased region" description="Polar residues" evidence="5">
    <location>
        <begin position="2103"/>
        <end position="2124"/>
    </location>
</feature>
<dbReference type="Pfam" id="PF00090">
    <property type="entry name" value="TSP_1"/>
    <property type="match status" value="3"/>
</dbReference>
<dbReference type="Gene3D" id="2.10.25.10">
    <property type="entry name" value="Laminin"/>
    <property type="match status" value="1"/>
</dbReference>
<name>A0A8S4N4I3_OWEFU</name>
<feature type="region of interest" description="Disordered" evidence="5">
    <location>
        <begin position="1748"/>
        <end position="1911"/>
    </location>
</feature>
<evidence type="ECO:0000256" key="2">
    <source>
        <dbReference type="ARBA" id="ARBA00023157"/>
    </source>
</evidence>
<feature type="compositionally biased region" description="Polar residues" evidence="5">
    <location>
        <begin position="3890"/>
        <end position="3899"/>
    </location>
</feature>
<feature type="compositionally biased region" description="Basic and acidic residues" evidence="5">
    <location>
        <begin position="3279"/>
        <end position="3290"/>
    </location>
</feature>
<accession>A0A8S4N4I3</accession>
<feature type="compositionally biased region" description="Basic residues" evidence="5">
    <location>
        <begin position="1185"/>
        <end position="1221"/>
    </location>
</feature>
<dbReference type="InterPro" id="IPR007110">
    <property type="entry name" value="Ig-like_dom"/>
</dbReference>
<dbReference type="PANTHER" id="PTHR22906:SF47">
    <property type="entry name" value="APPLE DOMAIN-CONTAINING PROTEIN"/>
    <property type="match status" value="1"/>
</dbReference>
<feature type="compositionally biased region" description="Polar residues" evidence="5">
    <location>
        <begin position="348"/>
        <end position="358"/>
    </location>
</feature>
<feature type="compositionally biased region" description="Polar residues" evidence="5">
    <location>
        <begin position="3236"/>
        <end position="3278"/>
    </location>
</feature>
<feature type="compositionally biased region" description="Basic and acidic residues" evidence="5">
    <location>
        <begin position="739"/>
        <end position="757"/>
    </location>
</feature>
<dbReference type="InterPro" id="IPR013151">
    <property type="entry name" value="Immunoglobulin_dom"/>
</dbReference>
<feature type="region of interest" description="Disordered" evidence="5">
    <location>
        <begin position="2492"/>
        <end position="2523"/>
    </location>
</feature>
<feature type="compositionally biased region" description="Basic residues" evidence="5">
    <location>
        <begin position="374"/>
        <end position="399"/>
    </location>
</feature>
<dbReference type="Proteomes" id="UP000749559">
    <property type="component" value="Unassembled WGS sequence"/>
</dbReference>
<feature type="region of interest" description="Disordered" evidence="5">
    <location>
        <begin position="1463"/>
        <end position="1541"/>
    </location>
</feature>
<evidence type="ECO:0000256" key="7">
    <source>
        <dbReference type="SAM" id="SignalP"/>
    </source>
</evidence>
<feature type="compositionally biased region" description="Basic residues" evidence="5">
    <location>
        <begin position="1887"/>
        <end position="1907"/>
    </location>
</feature>
<dbReference type="Pfam" id="PF00047">
    <property type="entry name" value="ig"/>
    <property type="match status" value="1"/>
</dbReference>
<keyword evidence="3" id="KW-0245">EGF-like domain</keyword>
<protein>
    <submittedName>
        <fullName evidence="10">Uncharacterized protein</fullName>
    </submittedName>
</protein>
<evidence type="ECO:0000313" key="11">
    <source>
        <dbReference type="Proteomes" id="UP000749559"/>
    </source>
</evidence>
<dbReference type="PANTHER" id="PTHR22906">
    <property type="entry name" value="PROPERDIN"/>
    <property type="match status" value="1"/>
</dbReference>
<feature type="region of interest" description="Disordered" evidence="5">
    <location>
        <begin position="3799"/>
        <end position="3826"/>
    </location>
</feature>
<feature type="coiled-coil region" evidence="4">
    <location>
        <begin position="4224"/>
        <end position="4251"/>
    </location>
</feature>
<feature type="domain" description="EGF-like" evidence="8">
    <location>
        <begin position="2994"/>
        <end position="3037"/>
    </location>
</feature>
<sequence>MRNKMEFEILIVIVLLLNVDVVASENKFIGDCLSVPCASLAFSNESYVQLKIDKGDGSKVKADWSIGSKKGQLQSFLPCRDTLSCSAPLDKLRDGVRFQVILRFKGMIAERVLNIGDGDGTRIPEQNVEHLSNNDSMRMYSFKDRWHVIPERFKRTADREKHYSTYLKRKHRKLKKQGKHYKRFNKYRKTVWKKPKQQVYWNRQRLWRKSRSGLLKGQSNYKGRDITGSTIRDRIASSSEKMGRVTKNLSEDIIKLQTSLVEDIEYPPVKKKTATSLGIKGKAVDLTNDVIKLLNSMKRKIDTELRNGDNHRSKDVTKLVNSLQKKIDPANSDVELTLNISPKPPKITKQTKGTSTYKNSRRKIKETNKDLSHIKRNKNGKQRKSSKLSRQRTVGRKSRRNEVSQSIKRMTVRRKNGTPELEKKNRIKYQKRVKSYFNRLKKYRSNKQSLRKNERVPTQKRSHRRKLNQLNRQFNSKLTQIRQAFNRITESRKMKSKQGSTLTSLKISIPTTNKVNLTSVATTKDQFKNTNNDNAVADKYRENKSGNRIPRKRPNVLKNETKGSQKRNTKTKYEFGHKRIDRMTKGRVSLSKMRSRLPRKHIKHRLSKATKKSNLAKYRHDVKRKYKKKTRKDNLVKHKLNYIKEPMLKQRAKQEKLMNSKRVKMKNINKTIKKITPAGKKVFLKVKIRSNDPKETDIKISSKENSNVTNLIDDGISQSTKTLVVSQHPLKAKPFFPKQQRELQTRKRIKRSVDIRPSRKRSDHQSKKTRKSTVTKHRHKVKNRSKRRRIGKGRNGLLRVPRKSKHSKNETKHRGKKTKSTEAKHRHKVKRKGIFKGRNGLSPRKSRHSTKETKHPSKKIRKSKIVKHRHDLKSRSKKKGIHKGRSRLLPRKSNHSKKETKYQPKKRKSKKAKHRHKAKRKETGKGRNGLLPRKPRHKNKHSSKKTRKNVATKYRHEKKKISKKKGILKSKNRLLSRKSMQSKRENKNRSKKIRKSMVAKHRHNEKTRKSKITKHRHKVKRRSKRKGTGKGKNGLLPTKYKHPKKGTKDWSKKPRKSKLAKHRHTAKRISKRKGSGYGRNGRNGLLPRKPRHSKKNTKYWSKKSRKSKVAKHRHTAKRISKRKGSGNGRNGVLPRKPRHSKKNTKHWSKKSRKSKVAKHRHTTKRISKRKGSGNSGNVRNGLLPRKPRHTKKNTKHWSKKSRKSKVAKHRHTAKRISKKKGSVNGRNVRNGLLPRKPRHSKKEAKHQSKKTRKGKIAKHSDKVELTSKRNGIFKGRNRLLPKKSIRHSKKENKHRPRKAKLSKMAKPRLKVKRMKKKNGIHKAKYIVLPKQSRHSKKETKHRETTMLAKPWKSLRTSKNGISKAIKRVLPKKTRHSRNKTKRLSKKSRKINQSKQRHGVKQPFMTNRMSNARNMLLPRRINPSTEITKHEANKKSTTSHMGHPEHNMKRTLTNWISKARDKLLPRKFHHSKKRTKHPLMEKSTTSHLGHLEHNVKRQSQKRVSKARDRNTVLPRKSHHLKKNAKRPSKEKSRSSNVEHSEQYMKGTLKKWISKARERLLPTKSKPFEKEINHGAKKKIRNSNMAKKKHNLKRTSSSKRNKTTERLFQKGFRHSKNETKHQSNKTSKKHVAKHRDNVNVEGMSKIRKLSKGTKGQSQNNNEPKHNPDLKDISMTWLSKGVKILPTNINITVNLIENKSKSREKKAKSVLLKKTKYINVTKKLFNKPNTRNITRESEMFKVNNVELPSVESRSTINRTKSDNVTDDRPSLKQKPSTKYTLHYILSKHKKPKGSKRTSKKNKTSKARTRLSWKGSIQSRKENKLPSNKGMRKKSNTNAKRPSKKKKKSKARKRFYAQRVKQLKKETRHRLRNKNGTKQSLDPYVLSTSKGLKRLSFKRAKKSRKKSKGKSKQATNINITLNVVKHESRSRKNESSIFSKNTHLQNWNFGNSTLNVMKHESRSRKNKSRIFSKNTHLQNWNFGNSTAVNHLRGKPVNITLDNNNRTGNATEHDQNLTKLSMTNRLFKKGNHLSRKRAKKGKKSKNILVQRNINIILNDLKKKSKSKKTKKDMGFSTKTRPSEKNIPWNKNAYKRKKLFSKILKQSREANQPKSNQGNGTNKQLENNRISWKKSKGRAVKISFDKSGGSTPATRSFRHFKRMHYLAQHSKHLKGGHQNPLVTSPDTRELLGHLHFQLKEGSRQHSIKHLITNVTNEQNKTVKGISLYEPVHLIMSLQGDKFLKLKDITHDEHKWKGEMKVKLNSSVHHLVLKGNIEVMADEDPYNPSNILLNVTNRYIRTGRDVPLHYPNGRNKSLKLEQIVKNEEKRLNIALVGRSLNTFKTKPIHLIMTLKGNMFVKLRGLLHDNHKWHGQMRVDLHSQYHMLFVRGSVRVRAQNTHNMGEHEMHNPSEAKLRKSRDVLPDDDIEHFVKKLDKSSNDVLVGDADFSGDVTQRQIEPYKSRKRREILPNDDQEYLMKNMDGQSNDALIGGVKKNVHKTNGQRKWHNKKPRHKKQKKLERKSMKHHKKPRYKKLMKYGRKHKLNNVLVKDDDLSADVSESEANPYKKLIHMSTTDAPLKIIEKETPPVNTENNVHKTRTQSNKKQKKHKKKKHRFEKLLKSERKQEMKHRDTHSARNQINMETIGKTAVKVNNMIDISKMIENKLANEFFDHKDKSKANHTSLEENVIIGHNKFDMKINKDTDINVLNKIQLDKNIEAKILNDVRKAETRGWSNWGAWSLCTATCGSKGHRLRERYCLDTHPRGCHGQHEQIKRCGVLQVCPVTNWSEWQLWSGCSDSCGDGTKERRRTCYNASKDKRCLGDEVEHTNCNIQSCATPTTLSVATATTASSSGIRGDWGSWLAWSFCPVTCGTAVETRTRGCYSKQGHALRHDLCDGNYKRETKPCIRHACDQSHVAASRIIEEGGETKLVCKHSIPNIIEVYWVSPKGIKLTKSTQDKRHRLDGSTLYILNATREDEGMYHCVVLGEAGGSETGDAQLGVMNCYSSPCLNGGKCIEFDKNSHIMNNKLRCECPPNYRGKYCEIANHSHTLLLVIIVLVALLLFMFGSMVSWWMSRFIVAKKTKNNLVFGTLTGEDSDPHDDFPDMDVKTQSALGNRSSATKKSRKSRESVDSKNTRSLYENNNMKVDSMGKKAKKKSSIQMFSKHSQVLDTLSSAKQGSTTMINERSNSNDPVHVPSKKYLDKSTSVHTIENENVQPTKMVNRHSLQDTSVELGDYDNESGKTNSIVKDTKTSSSQLHTKQSKVPATLPSATQHGSKATVNDRTNSKDPKYMASKEHHKNSASTHINEGVYENVPSTNTIHKSSHQDTKMEADDYLEMSGLTNQRITNCQVLTNTPSIEQHKTSTSTHMVEHVYENVPSTNTVNKGSFRDTNIEPDDYIEMSTLRNQKQSNSQAPLGVPSKHHPENPTSVHNIKSLQKNAPSTYTVKRLSPENTGIETTDSYNSVRSKLMENEDETSSTQVVTKYSYVLDNIPSDTKQGATTAVNHRRISKDPVHVSSKKHHGKPTYVPMIKHLYEKVPSRNILPSTTKRGPAGVINERTRSQNPTHVPSLNQREKPTYVPMVKKFYEKVPSTNILPSTIRHGPSAVVNETIRNQDPVCVSSKKQHEKPTSVHTIKSKNSPSTSMVNRRSTRSTNFDQITGQMNIQKIDQSQLYKLRTENEVDSKSDSAWSEVLKSVRLQKKIDELEAKRQIKNKTIKNGRDNVNSNPAKSEVKQSTSSHSDEIADHISSRTLNFPKGGVKKHLAKFAYKKWYSNVICDSDSDQEVDYVPDKQKVVQNQQNLQNTGRKMNLDKSKESTSGFKTPKASTDSIFMSDPHAPRNISESHLVGETPDGERRTFTHNMNLEKLMKSPVLQRKLLRIENESKENSDEYTTEQEWTATSPDLSPRRDIFSDFKPISSTPAEITQQTSDGDGSKVDNITYVEHTASFDVKHELPHTNPSHYDESDNGEYGLPQQNSSQYQGPDNDDYELPHSNSSQYNGPDNDYYGVPHSNPSQYDGLGSHDYGLPDPIQLQYDEPNNDDNDLPGPKQFKYDEPDNDDFRLPDPNHLQYDESNNDDYGLPGPNETQYDEPNNDDYGLPGQNETQYDDPNNDNYGLPGQNETRYDEPNNDDFRRPDPNRLQYDEPNADYELSHFNQSQYDEVKNGEDTFDGNVYHIRSIENRETNWRIPRMLPDEIFNKWQTKVQQKLSNVSDTFSDSSGISTTNLSISNATSKISNIEDEIQELLNESNDLSNIDSAILIENLGNQSFTELKVALDKHLAEADEVNSEFSHTNDLRKSKSGVDISVNEDFFSANSSKSDMRGQSLVSEKETPSTISILLGENIQSN</sequence>
<reference evidence="10" key="1">
    <citation type="submission" date="2022-03" db="EMBL/GenBank/DDBJ databases">
        <authorList>
            <person name="Martin C."/>
        </authorList>
    </citation>
    <scope>NUCLEOTIDE SEQUENCE</scope>
</reference>